<evidence type="ECO:0000256" key="1">
    <source>
        <dbReference type="SAM" id="MobiDB-lite"/>
    </source>
</evidence>
<dbReference type="Proteomes" id="UP000094776">
    <property type="component" value="Chromosome 2"/>
</dbReference>
<sequence length="110" mass="12378">MTKKHRPISGFRIAQPAARRGRAASENRPIRLSEIKQLIGELITSERHHHGQAHAMLAPAGKPASPPQRKVFDVGRIDRSRSQLRVISMADAEARCRRETLMHFGLDPDQ</sequence>
<accession>A0A1B4PXH2</accession>
<proteinExistence type="predicted"/>
<organism evidence="2 3">
    <name type="scientific">Burkholderia cepacia</name>
    <name type="common">Pseudomonas cepacia</name>
    <dbReference type="NCBI Taxonomy" id="292"/>
    <lineage>
        <taxon>Bacteria</taxon>
        <taxon>Pseudomonadati</taxon>
        <taxon>Pseudomonadota</taxon>
        <taxon>Betaproteobacteria</taxon>
        <taxon>Burkholderiales</taxon>
        <taxon>Burkholderiaceae</taxon>
        <taxon>Burkholderia</taxon>
        <taxon>Burkholderia cepacia complex</taxon>
    </lineage>
</organism>
<protein>
    <submittedName>
        <fullName evidence="2">Uncharacterized protein</fullName>
    </submittedName>
</protein>
<reference evidence="2 3" key="1">
    <citation type="submission" date="2015-12" db="EMBL/GenBank/DDBJ databases">
        <title>Diversity of Burkholderia near neighbor genomes.</title>
        <authorList>
            <person name="Sahl J."/>
            <person name="Wagner D."/>
            <person name="Keim P."/>
        </authorList>
    </citation>
    <scope>NUCLEOTIDE SEQUENCE [LARGE SCALE GENOMIC DNA]</scope>
    <source>
        <strain evidence="2 3">MSMB1184WGS</strain>
    </source>
</reference>
<gene>
    <name evidence="2" type="ORF">WT26_21775</name>
</gene>
<evidence type="ECO:0000313" key="2">
    <source>
        <dbReference type="EMBL" id="AOK18652.1"/>
    </source>
</evidence>
<feature type="region of interest" description="Disordered" evidence="1">
    <location>
        <begin position="1"/>
        <end position="28"/>
    </location>
</feature>
<dbReference type="AlphaFoldDB" id="A0A1B4PXH2"/>
<evidence type="ECO:0000313" key="3">
    <source>
        <dbReference type="Proteomes" id="UP000094776"/>
    </source>
</evidence>
<feature type="region of interest" description="Disordered" evidence="1">
    <location>
        <begin position="47"/>
        <end position="70"/>
    </location>
</feature>
<dbReference type="RefSeq" id="WP_059852688.1">
    <property type="nucleotide sequence ID" value="NZ_CP013444.1"/>
</dbReference>
<name>A0A1B4PXH2_BURCE</name>
<dbReference type="EMBL" id="CP013444">
    <property type="protein sequence ID" value="AOK18652.1"/>
    <property type="molecule type" value="Genomic_DNA"/>
</dbReference>